<dbReference type="SUPFAM" id="SSF103473">
    <property type="entry name" value="MFS general substrate transporter"/>
    <property type="match status" value="1"/>
</dbReference>
<feature type="compositionally biased region" description="Polar residues" evidence="6">
    <location>
        <begin position="47"/>
        <end position="65"/>
    </location>
</feature>
<feature type="transmembrane region" description="Helical" evidence="7">
    <location>
        <begin position="462"/>
        <end position="489"/>
    </location>
</feature>
<keyword evidence="9" id="KW-1185">Reference proteome</keyword>
<feature type="transmembrane region" description="Helical" evidence="7">
    <location>
        <begin position="437"/>
        <end position="456"/>
    </location>
</feature>
<reference evidence="10" key="2">
    <citation type="submission" date="2019-10" db="EMBL/GenBank/DDBJ databases">
        <authorList>
            <consortium name="NCBI Genome Project"/>
        </authorList>
    </citation>
    <scope>NUCLEOTIDE SEQUENCE</scope>
    <source>
        <strain evidence="10">NI907</strain>
    </source>
</reference>
<feature type="region of interest" description="Disordered" evidence="6">
    <location>
        <begin position="83"/>
        <end position="104"/>
    </location>
</feature>
<dbReference type="InterPro" id="IPR036259">
    <property type="entry name" value="MFS_trans_sf"/>
</dbReference>
<evidence type="ECO:0000313" key="9">
    <source>
        <dbReference type="Proteomes" id="UP000515153"/>
    </source>
</evidence>
<proteinExistence type="inferred from homology"/>
<comment type="subcellular location">
    <subcellularLocation>
        <location evidence="1">Membrane</location>
        <topology evidence="1">Multi-pass membrane protein</topology>
    </subcellularLocation>
</comment>
<feature type="transmembrane region" description="Helical" evidence="7">
    <location>
        <begin position="351"/>
        <end position="376"/>
    </location>
</feature>
<feature type="transmembrane region" description="Helical" evidence="7">
    <location>
        <begin position="530"/>
        <end position="549"/>
    </location>
</feature>
<dbReference type="CDD" id="cd17323">
    <property type="entry name" value="MFS_Tpo1_MDR_like"/>
    <property type="match status" value="1"/>
</dbReference>
<feature type="transmembrane region" description="Helical" evidence="7">
    <location>
        <begin position="193"/>
        <end position="213"/>
    </location>
</feature>
<reference evidence="10" key="3">
    <citation type="submission" date="2025-08" db="UniProtKB">
        <authorList>
            <consortium name="RefSeq"/>
        </authorList>
    </citation>
    <scope>IDENTIFICATION</scope>
    <source>
        <strain evidence="10">NI907</strain>
    </source>
</reference>
<keyword evidence="3 7" id="KW-0812">Transmembrane</keyword>
<organism evidence="9 10">
    <name type="scientific">Pyricularia grisea</name>
    <name type="common">Crabgrass-specific blast fungus</name>
    <name type="synonym">Magnaporthe grisea</name>
    <dbReference type="NCBI Taxonomy" id="148305"/>
    <lineage>
        <taxon>Eukaryota</taxon>
        <taxon>Fungi</taxon>
        <taxon>Dikarya</taxon>
        <taxon>Ascomycota</taxon>
        <taxon>Pezizomycotina</taxon>
        <taxon>Sordariomycetes</taxon>
        <taxon>Sordariomycetidae</taxon>
        <taxon>Magnaporthales</taxon>
        <taxon>Pyriculariaceae</taxon>
        <taxon>Pyricularia</taxon>
    </lineage>
</organism>
<evidence type="ECO:0000256" key="4">
    <source>
        <dbReference type="ARBA" id="ARBA00022989"/>
    </source>
</evidence>
<dbReference type="PANTHER" id="PTHR23502:SF68">
    <property type="entry name" value="MULTIDRUG TRANSPORTER, PUTATIVE (AFU_ORTHOLOGUE AFUA_3G01120)-RELATED"/>
    <property type="match status" value="1"/>
</dbReference>
<dbReference type="GO" id="GO:0022857">
    <property type="term" value="F:transmembrane transporter activity"/>
    <property type="evidence" value="ECO:0007669"/>
    <property type="project" value="InterPro"/>
</dbReference>
<feature type="transmembrane region" description="Helical" evidence="7">
    <location>
        <begin position="125"/>
        <end position="146"/>
    </location>
</feature>
<feature type="transmembrane region" description="Helical" evidence="7">
    <location>
        <begin position="396"/>
        <end position="416"/>
    </location>
</feature>
<dbReference type="GeneID" id="41958486"/>
<feature type="transmembrane region" description="Helical" evidence="7">
    <location>
        <begin position="253"/>
        <end position="273"/>
    </location>
</feature>
<keyword evidence="4 7" id="KW-1133">Transmembrane helix</keyword>
<keyword evidence="5 7" id="KW-0472">Membrane</keyword>
<evidence type="ECO:0000313" key="10">
    <source>
        <dbReference type="RefSeq" id="XP_030985575.1"/>
    </source>
</evidence>
<feature type="region of interest" description="Disordered" evidence="6">
    <location>
        <begin position="47"/>
        <end position="71"/>
    </location>
</feature>
<dbReference type="PROSITE" id="PS50850">
    <property type="entry name" value="MFS"/>
    <property type="match status" value="1"/>
</dbReference>
<name>A0A6P8BEG1_PYRGI</name>
<comment type="similarity">
    <text evidence="2">Belongs to the major facilitator superfamily.</text>
</comment>
<evidence type="ECO:0000256" key="7">
    <source>
        <dbReference type="SAM" id="Phobius"/>
    </source>
</evidence>
<dbReference type="RefSeq" id="XP_030985575.1">
    <property type="nucleotide sequence ID" value="XM_031123576.1"/>
</dbReference>
<dbReference type="Proteomes" id="UP000515153">
    <property type="component" value="Unplaced"/>
</dbReference>
<reference evidence="10" key="1">
    <citation type="journal article" date="2019" name="Mol. Biol. Evol.">
        <title>Blast fungal genomes show frequent chromosomal changes, gene gains and losses, and effector gene turnover.</title>
        <authorList>
            <person name="Gomez Luciano L.B."/>
            <person name="Jason Tsai I."/>
            <person name="Chuma I."/>
            <person name="Tosa Y."/>
            <person name="Chen Y.H."/>
            <person name="Li J.Y."/>
            <person name="Li M.Y."/>
            <person name="Jade Lu M.Y."/>
            <person name="Nakayashiki H."/>
            <person name="Li W.H."/>
        </authorList>
    </citation>
    <scope>NUCLEOTIDE SEQUENCE</scope>
    <source>
        <strain evidence="10">NI907</strain>
    </source>
</reference>
<dbReference type="FunFam" id="1.20.1250.20:FF:000011">
    <property type="entry name" value="MFS multidrug transporter, putative"/>
    <property type="match status" value="1"/>
</dbReference>
<feature type="transmembrane region" description="Helical" evidence="7">
    <location>
        <begin position="496"/>
        <end position="518"/>
    </location>
</feature>
<sequence length="564" mass="62169">MGHADGATAEEELQRQRSIEQAIAEGHDADIPSSIGYVVNENVNQSRRQSLASHYNHSPAKSTLDSLHHKPEVDLERAVDATATESDGENAHVPTSSEDDDPNVVWWEGDDDPENPYNWPEWRKWLNCTFVSVLTFLTPLASSIFAPGVPQLSQEFNVTNGELQTLVVSIYVLGYAFGPLLIAPLSEIYGRNIVYHICNLGFIAFMVACAVAPSMDSLIGFRFMSGFFGSCPVTNGGGSIADMIVPQKRGVAMSLYTLGPIFGPVVGPVAGGFLADAKGWRWCFWIVVIVAGFMSIAMMLFMKETYAPVILERKAAKLRKERGNELLRSKLDAGMSAKDYFTRSIVRPLKLIALSPITQIFAIYLGIVYGYLYLLFTTITTVFTDSYNFTSSTAGLAYLGLGVGSVIGQVLFSWTSDSYSQRRAEREGNGMKPEYRLFWLPLAAIILPVGFFIYGWTTEYKIHWIVPIIAMGIVGVANILFFMCVTMYLIDSFQMYAASAMAANVVVRSVAGAVLPLAAPKMYDALGLGWGNSLLAFIAVAMLPIPFIISRYGEYLRTRFKVKM</sequence>
<evidence type="ECO:0000256" key="1">
    <source>
        <dbReference type="ARBA" id="ARBA00004141"/>
    </source>
</evidence>
<dbReference type="InterPro" id="IPR020846">
    <property type="entry name" value="MFS_dom"/>
</dbReference>
<dbReference type="InterPro" id="IPR011701">
    <property type="entry name" value="MFS"/>
</dbReference>
<evidence type="ECO:0000259" key="8">
    <source>
        <dbReference type="PROSITE" id="PS50850"/>
    </source>
</evidence>
<feature type="domain" description="Major facilitator superfamily (MFS) profile" evidence="8">
    <location>
        <begin position="127"/>
        <end position="559"/>
    </location>
</feature>
<evidence type="ECO:0000256" key="5">
    <source>
        <dbReference type="ARBA" id="ARBA00023136"/>
    </source>
</evidence>
<evidence type="ECO:0000256" key="2">
    <source>
        <dbReference type="ARBA" id="ARBA00008335"/>
    </source>
</evidence>
<protein>
    <recommendedName>
        <fullName evidence="8">Major facilitator superfamily (MFS) profile domain-containing protein</fullName>
    </recommendedName>
</protein>
<dbReference type="Gene3D" id="1.20.1250.20">
    <property type="entry name" value="MFS general substrate transporter like domains"/>
    <property type="match status" value="1"/>
</dbReference>
<dbReference type="GO" id="GO:0016020">
    <property type="term" value="C:membrane"/>
    <property type="evidence" value="ECO:0007669"/>
    <property type="project" value="UniProtKB-SubCell"/>
</dbReference>
<evidence type="ECO:0000256" key="3">
    <source>
        <dbReference type="ARBA" id="ARBA00022692"/>
    </source>
</evidence>
<dbReference type="AlphaFoldDB" id="A0A6P8BEG1"/>
<feature type="region of interest" description="Disordered" evidence="6">
    <location>
        <begin position="1"/>
        <end position="32"/>
    </location>
</feature>
<dbReference type="KEGG" id="pgri:PgNI_03522"/>
<dbReference type="PANTHER" id="PTHR23502">
    <property type="entry name" value="MAJOR FACILITATOR SUPERFAMILY"/>
    <property type="match status" value="1"/>
</dbReference>
<feature type="transmembrane region" description="Helical" evidence="7">
    <location>
        <begin position="219"/>
        <end position="241"/>
    </location>
</feature>
<accession>A0A6P8BEG1</accession>
<evidence type="ECO:0000256" key="6">
    <source>
        <dbReference type="SAM" id="MobiDB-lite"/>
    </source>
</evidence>
<feature type="transmembrane region" description="Helical" evidence="7">
    <location>
        <begin position="166"/>
        <end position="186"/>
    </location>
</feature>
<dbReference type="Pfam" id="PF07690">
    <property type="entry name" value="MFS_1"/>
    <property type="match status" value="1"/>
</dbReference>
<feature type="transmembrane region" description="Helical" evidence="7">
    <location>
        <begin position="279"/>
        <end position="301"/>
    </location>
</feature>
<gene>
    <name evidence="10" type="ORF">PgNI_03522</name>
</gene>